<evidence type="ECO:0000256" key="5">
    <source>
        <dbReference type="ARBA" id="ARBA00023136"/>
    </source>
</evidence>
<comment type="caution">
    <text evidence="9">The sequence shown here is derived from an EMBL/GenBank/DDBJ whole genome shotgun (WGS) entry which is preliminary data.</text>
</comment>
<keyword evidence="4 7" id="KW-0812">Transmembrane</keyword>
<dbReference type="InterPro" id="IPR036942">
    <property type="entry name" value="Beta-barrel_TonB_sf"/>
</dbReference>
<comment type="subcellular location">
    <subcellularLocation>
        <location evidence="1 7">Cell outer membrane</location>
        <topology evidence="1 7">Multi-pass membrane protein</topology>
    </subcellularLocation>
</comment>
<dbReference type="SUPFAM" id="SSF49464">
    <property type="entry name" value="Carboxypeptidase regulatory domain-like"/>
    <property type="match status" value="1"/>
</dbReference>
<evidence type="ECO:0000259" key="8">
    <source>
        <dbReference type="Pfam" id="PF07715"/>
    </source>
</evidence>
<dbReference type="NCBIfam" id="TIGR04057">
    <property type="entry name" value="SusC_RagA_signa"/>
    <property type="match status" value="1"/>
</dbReference>
<keyword evidence="5 7" id="KW-0472">Membrane</keyword>
<dbReference type="InterPro" id="IPR037066">
    <property type="entry name" value="Plug_dom_sf"/>
</dbReference>
<dbReference type="InterPro" id="IPR012910">
    <property type="entry name" value="Plug_dom"/>
</dbReference>
<dbReference type="Proteomes" id="UP000664317">
    <property type="component" value="Unassembled WGS sequence"/>
</dbReference>
<evidence type="ECO:0000256" key="3">
    <source>
        <dbReference type="ARBA" id="ARBA00022452"/>
    </source>
</evidence>
<dbReference type="InterPro" id="IPR023996">
    <property type="entry name" value="TonB-dep_OMP_SusC/RagA"/>
</dbReference>
<accession>A0ABS3C8D3</accession>
<dbReference type="PROSITE" id="PS52016">
    <property type="entry name" value="TONB_DEPENDENT_REC_3"/>
    <property type="match status" value="1"/>
</dbReference>
<dbReference type="NCBIfam" id="TIGR04056">
    <property type="entry name" value="OMP_RagA_SusC"/>
    <property type="match status" value="1"/>
</dbReference>
<dbReference type="Pfam" id="PF07715">
    <property type="entry name" value="Plug"/>
    <property type="match status" value="1"/>
</dbReference>
<evidence type="ECO:0000256" key="7">
    <source>
        <dbReference type="PROSITE-ProRule" id="PRU01360"/>
    </source>
</evidence>
<name>A0ABS3C8D3_9BACT</name>
<evidence type="ECO:0000256" key="4">
    <source>
        <dbReference type="ARBA" id="ARBA00022692"/>
    </source>
</evidence>
<evidence type="ECO:0000256" key="6">
    <source>
        <dbReference type="ARBA" id="ARBA00023237"/>
    </source>
</evidence>
<evidence type="ECO:0000256" key="1">
    <source>
        <dbReference type="ARBA" id="ARBA00004571"/>
    </source>
</evidence>
<proteinExistence type="inferred from homology"/>
<dbReference type="InterPro" id="IPR039426">
    <property type="entry name" value="TonB-dep_rcpt-like"/>
</dbReference>
<dbReference type="InterPro" id="IPR023997">
    <property type="entry name" value="TonB-dep_OMP_SusC/RagA_CS"/>
</dbReference>
<feature type="domain" description="TonB-dependent receptor plug" evidence="8">
    <location>
        <begin position="122"/>
        <end position="226"/>
    </location>
</feature>
<protein>
    <submittedName>
        <fullName evidence="9">SusC/RagA family TonB-linked outer membrane protein</fullName>
    </submittedName>
</protein>
<keyword evidence="10" id="KW-1185">Reference proteome</keyword>
<gene>
    <name evidence="9" type="ORF">J0A68_19200</name>
</gene>
<dbReference type="EMBL" id="JAFKCT010000010">
    <property type="protein sequence ID" value="MBN7813090.1"/>
    <property type="molecule type" value="Genomic_DNA"/>
</dbReference>
<evidence type="ECO:0000313" key="9">
    <source>
        <dbReference type="EMBL" id="MBN7813090.1"/>
    </source>
</evidence>
<dbReference type="Gene3D" id="2.60.40.1120">
    <property type="entry name" value="Carboxypeptidase-like, regulatory domain"/>
    <property type="match status" value="1"/>
</dbReference>
<evidence type="ECO:0000313" key="10">
    <source>
        <dbReference type="Proteomes" id="UP000664317"/>
    </source>
</evidence>
<comment type="similarity">
    <text evidence="7">Belongs to the TonB-dependent receptor family.</text>
</comment>
<keyword evidence="2 7" id="KW-0813">Transport</keyword>
<keyword evidence="6 7" id="KW-0998">Cell outer membrane</keyword>
<sequence length="1073" mass="118529">MKKFLILFTVVLYCAAHEICGQALSALSGVVTDSRTGAVLEGAFVTAEPGRASAVADAEGRFVLSLPVGGYELTVQSLGYATLKSRVDLPTDREVKLSLEPLEMGLEEVQVLATGYQEIPKNRASGSFVQLDQELVTRRVSTGFVDRLEDVTSGLIINRTGDTGRDPITIRGRSTLGRYSQPLVVIDNFPFDGSLDDINPNDIASVTVLRDAAAASIWGARAGNGVIVVTTKSGRREQPLQASLSANANWIQHPDPFLAPNLSVSDFINVERQLFSSGFYNTAESSLSNPVLSPVVETLILARDGVISQSEADSQIARLGGYDLRDYLDRDLYQTQLNQQYSLGLAGGGKHHAYRIGLGLDENRESRVGDRARRVSVMVKNDLNLLKDRLQLQTAIFGVKTTGTAGGLGPEDLMVNSMAELYPYSRLSDENGNPLAVSKDYRESFKRQAEENGLLDWAYVPLGEIGLSPEESQRDDWRLNLGGNYRLAKGLKAAILYQYWQNQGRTETVYSSASYFARNLVNSYTQSDASGRLSYPIPKGGIYDWMDHRAYSHTARAQLDYEKSWKEDWTLNLLGGAEVKSHQATGLSGRYYGFNPELYSSQAVDYTGLFSQYYAPQSSARIPNRDGQTRSTDRFTSLFANGALVYQNRYLLTLSARKDASNLFGVEANQKAVPLWSAGLGWTLSGEDFYRWKAMPFVKLRLSYGYNGNVDRSLSAFTTARTVTFNPVTQIPYSQIVNPPNENLRWERIRIFNAGLDFETRSGRLAGTFEAFRKQGVDLIGTTPYAPSTGISTFTGNNAAMLTTGYDLSLESQNLGGQLSWSTVFLLSGVREEVTAYENEVAVQNLLLNGTSGSGGTYFPVVGKPLFAVYSLPWEGLNPDTGAPVGLLDGEPSEDYRAIINSATLEEIIYHGPARPTVFGSLRNTLAYRGFSLSANISYRFGYYFRRSSVQYETILQGLGGHSDYALRWQNPGDEMSTQVPSQPAARDAFRDQFYRSSSVLVEKGDHIRLQDIRLGYRLPLAATWTKSFRNAELFLYANNLAMLWKSTETDWDPDFGASRPLKSIAVGINLDF</sequence>
<dbReference type="Gene3D" id="2.170.130.10">
    <property type="entry name" value="TonB-dependent receptor, plug domain"/>
    <property type="match status" value="1"/>
</dbReference>
<dbReference type="Gene3D" id="2.40.170.20">
    <property type="entry name" value="TonB-dependent receptor, beta-barrel domain"/>
    <property type="match status" value="1"/>
</dbReference>
<dbReference type="SUPFAM" id="SSF56935">
    <property type="entry name" value="Porins"/>
    <property type="match status" value="1"/>
</dbReference>
<dbReference type="InterPro" id="IPR008969">
    <property type="entry name" value="CarboxyPept-like_regulatory"/>
</dbReference>
<dbReference type="Pfam" id="PF13620">
    <property type="entry name" value="CarboxypepD_reg"/>
    <property type="match status" value="1"/>
</dbReference>
<evidence type="ECO:0000256" key="2">
    <source>
        <dbReference type="ARBA" id="ARBA00022448"/>
    </source>
</evidence>
<dbReference type="RefSeq" id="WP_206579867.1">
    <property type="nucleotide sequence ID" value="NZ_JAFKCT010000010.1"/>
</dbReference>
<keyword evidence="3 7" id="KW-1134">Transmembrane beta strand</keyword>
<organism evidence="9 10">
    <name type="scientific">Algoriphagus oliviformis</name>
    <dbReference type="NCBI Taxonomy" id="2811231"/>
    <lineage>
        <taxon>Bacteria</taxon>
        <taxon>Pseudomonadati</taxon>
        <taxon>Bacteroidota</taxon>
        <taxon>Cytophagia</taxon>
        <taxon>Cytophagales</taxon>
        <taxon>Cyclobacteriaceae</taxon>
        <taxon>Algoriphagus</taxon>
    </lineage>
</organism>
<reference evidence="9 10" key="1">
    <citation type="submission" date="2021-03" db="EMBL/GenBank/DDBJ databases">
        <title>novel species isolated from a fishpond in China.</title>
        <authorList>
            <person name="Lu H."/>
            <person name="Cai Z."/>
        </authorList>
    </citation>
    <scope>NUCLEOTIDE SEQUENCE [LARGE SCALE GENOMIC DNA]</scope>
    <source>
        <strain evidence="9 10">H41</strain>
    </source>
</reference>